<dbReference type="PROSITE" id="PS51257">
    <property type="entry name" value="PROKAR_LIPOPROTEIN"/>
    <property type="match status" value="1"/>
</dbReference>
<name>X0Z5K8_9ZZZZ</name>
<dbReference type="InterPro" id="IPR029051">
    <property type="entry name" value="DUF4352"/>
</dbReference>
<feature type="domain" description="DUF4352" evidence="2">
    <location>
        <begin position="68"/>
        <end position="171"/>
    </location>
</feature>
<sequence>MKKQKHQIYIILFVAFTLIFGLVLACGEVETKPEKVEELTEEEMIIEEPITEEKIEEVIEETPKTEIFEIGDTIKMGNLQFKVNSVRTSEGDEFFKPDEGNVYLFVDITIENISNEEENISSLLMFKIVDKDGRSYNIALLGEAKGSVDGSLGAGRKMTGELSYEVLKDINEFE</sequence>
<proteinExistence type="predicted"/>
<protein>
    <recommendedName>
        <fullName evidence="2">DUF4352 domain-containing protein</fullName>
    </recommendedName>
</protein>
<comment type="caution">
    <text evidence="3">The sequence shown here is derived from an EMBL/GenBank/DDBJ whole genome shotgun (WGS) entry which is preliminary data.</text>
</comment>
<feature type="non-terminal residue" evidence="3">
    <location>
        <position position="174"/>
    </location>
</feature>
<accession>X0Z5K8</accession>
<dbReference type="Pfam" id="PF11611">
    <property type="entry name" value="DUF4352"/>
    <property type="match status" value="1"/>
</dbReference>
<dbReference type="InterPro" id="IPR029050">
    <property type="entry name" value="Immunoprotect_excell_Ig-like"/>
</dbReference>
<dbReference type="AlphaFoldDB" id="X0Z5K8"/>
<keyword evidence="1" id="KW-0732">Signal</keyword>
<gene>
    <name evidence="3" type="ORF">S01H4_04511</name>
</gene>
<reference evidence="3" key="1">
    <citation type="journal article" date="2014" name="Front. Microbiol.">
        <title>High frequency of phylogenetically diverse reductive dehalogenase-homologous genes in deep subseafloor sedimentary metagenomes.</title>
        <authorList>
            <person name="Kawai M."/>
            <person name="Futagami T."/>
            <person name="Toyoda A."/>
            <person name="Takaki Y."/>
            <person name="Nishi S."/>
            <person name="Hori S."/>
            <person name="Arai W."/>
            <person name="Tsubouchi T."/>
            <person name="Morono Y."/>
            <person name="Uchiyama I."/>
            <person name="Ito T."/>
            <person name="Fujiyama A."/>
            <person name="Inagaki F."/>
            <person name="Takami H."/>
        </authorList>
    </citation>
    <scope>NUCLEOTIDE SEQUENCE</scope>
    <source>
        <strain evidence="3">Expedition CK06-06</strain>
    </source>
</reference>
<dbReference type="Gene3D" id="2.60.40.1240">
    <property type="match status" value="1"/>
</dbReference>
<evidence type="ECO:0000313" key="3">
    <source>
        <dbReference type="EMBL" id="GAG64650.1"/>
    </source>
</evidence>
<evidence type="ECO:0000259" key="2">
    <source>
        <dbReference type="Pfam" id="PF11611"/>
    </source>
</evidence>
<evidence type="ECO:0000256" key="1">
    <source>
        <dbReference type="ARBA" id="ARBA00022729"/>
    </source>
</evidence>
<dbReference type="EMBL" id="BART01001217">
    <property type="protein sequence ID" value="GAG64650.1"/>
    <property type="molecule type" value="Genomic_DNA"/>
</dbReference>
<organism evidence="3">
    <name type="scientific">marine sediment metagenome</name>
    <dbReference type="NCBI Taxonomy" id="412755"/>
    <lineage>
        <taxon>unclassified sequences</taxon>
        <taxon>metagenomes</taxon>
        <taxon>ecological metagenomes</taxon>
    </lineage>
</organism>